<dbReference type="GO" id="GO:0006260">
    <property type="term" value="P:DNA replication"/>
    <property type="evidence" value="ECO:0007669"/>
    <property type="project" value="InterPro"/>
</dbReference>
<dbReference type="GO" id="GO:0006281">
    <property type="term" value="P:DNA repair"/>
    <property type="evidence" value="ECO:0007669"/>
    <property type="project" value="UniProtKB-KW"/>
</dbReference>
<comment type="subcellular location">
    <subcellularLocation>
        <location evidence="1">Nucleus</location>
    </subcellularLocation>
</comment>
<evidence type="ECO:0000256" key="6">
    <source>
        <dbReference type="ARBA" id="ARBA00023242"/>
    </source>
</evidence>
<evidence type="ECO:0000256" key="5">
    <source>
        <dbReference type="ARBA" id="ARBA00023204"/>
    </source>
</evidence>
<keyword evidence="3" id="KW-0227">DNA damage</keyword>
<sequence length="592" mass="66827">MFDYSSSRIVFYSLLELIHPSFARNHTENGLSRKTRNKREPHDALHRCLSICAHYLSSLLHFFWKSFILTCPLHKMSIPGTFDSEVPTSSPQGSPITIATATDRQRDRQSDSTNLYSYRPIDSLDLRIQSVKSQPEIINISSAETSRFSVPDEIDDSDAIFEVSQQEFLNSQRQKMETSQLPIREGDPPSSSQQEYFELRSAQSTPGTPERYAPVTSSSPVHTQETQPMPPQAINSLAPSAQLTSFRMQSPKQVITSTRTTPRKRNIMVKQDSFTIPHLMSPSKSNLIDTNPFPSTPHRHHHHSIDTNSPASINSSPSIYLTARQNVQETTSPRYEIRTSAVKFKGRVTVEQTSPSKEYQTRVIPVKRSIDVEEILDSSDDEEGDESGISIIEITRTSKKPKFNDDQQSRQVVLQVPSSQGASVSSSPTRSRAGSTKSSPTKSRLTSPLKSKKLNDSIDKEDEIQDEFTDLPYSELRTRLVKYGLKSTGNGRESVLRTLRQVSQFLSQDSVLKLSQSQNINNSQNIVRTDIFAAINNAVKKNPKLWEKIYTFEPIVSAEINDLLKENNITITPELLKEWCDHHSVFCPEPRT</sequence>
<evidence type="ECO:0000256" key="1">
    <source>
        <dbReference type="ARBA" id="ARBA00004123"/>
    </source>
</evidence>
<protein>
    <recommendedName>
        <fullName evidence="7">Structure-specific endonuclease subunit SLX4</fullName>
    </recommendedName>
</protein>
<keyword evidence="4" id="KW-0233">DNA recombination</keyword>
<feature type="compositionally biased region" description="Low complexity" evidence="8">
    <location>
        <begin position="415"/>
        <end position="428"/>
    </location>
</feature>
<dbReference type="GO" id="GO:0006310">
    <property type="term" value="P:DNA recombination"/>
    <property type="evidence" value="ECO:0007669"/>
    <property type="project" value="UniProtKB-KW"/>
</dbReference>
<evidence type="ECO:0000313" key="9">
    <source>
        <dbReference type="EMBL" id="CDR44115.1"/>
    </source>
</evidence>
<organism evidence="9">
    <name type="scientific">Cyberlindnera fabianii</name>
    <name type="common">Yeast</name>
    <name type="synonym">Hansenula fabianii</name>
    <dbReference type="NCBI Taxonomy" id="36022"/>
    <lineage>
        <taxon>Eukaryota</taxon>
        <taxon>Fungi</taxon>
        <taxon>Dikarya</taxon>
        <taxon>Ascomycota</taxon>
        <taxon>Saccharomycotina</taxon>
        <taxon>Saccharomycetes</taxon>
        <taxon>Phaffomycetales</taxon>
        <taxon>Phaffomycetaceae</taxon>
        <taxon>Cyberlindnera</taxon>
    </lineage>
</organism>
<comment type="similarity">
    <text evidence="2">Belongs to the SLX4 family.</text>
</comment>
<accession>A0A061B897</accession>
<proteinExistence type="inferred from homology"/>
<dbReference type="GO" id="GO:0033557">
    <property type="term" value="C:Slx1-Slx4 complex"/>
    <property type="evidence" value="ECO:0007669"/>
    <property type="project" value="InterPro"/>
</dbReference>
<evidence type="ECO:0000256" key="8">
    <source>
        <dbReference type="SAM" id="MobiDB-lite"/>
    </source>
</evidence>
<feature type="compositionally biased region" description="Polar residues" evidence="8">
    <location>
        <begin position="215"/>
        <end position="232"/>
    </location>
</feature>
<evidence type="ECO:0000256" key="7">
    <source>
        <dbReference type="ARBA" id="ARBA00029496"/>
    </source>
</evidence>
<evidence type="ECO:0000256" key="2">
    <source>
        <dbReference type="ARBA" id="ARBA00006661"/>
    </source>
</evidence>
<feature type="region of interest" description="Disordered" evidence="8">
    <location>
        <begin position="84"/>
        <end position="115"/>
    </location>
</feature>
<evidence type="ECO:0000256" key="3">
    <source>
        <dbReference type="ARBA" id="ARBA00022763"/>
    </source>
</evidence>
<feature type="region of interest" description="Disordered" evidence="8">
    <location>
        <begin position="400"/>
        <end position="458"/>
    </location>
</feature>
<feature type="compositionally biased region" description="Polar residues" evidence="8">
    <location>
        <begin position="189"/>
        <end position="207"/>
    </location>
</feature>
<feature type="region of interest" description="Disordered" evidence="8">
    <location>
        <begin position="170"/>
        <end position="232"/>
    </location>
</feature>
<reference evidence="9" key="1">
    <citation type="journal article" date="2014" name="Genome Announc.">
        <title>Genome sequence of the yeast Cyberlindnera fabianii (Hansenula fabianii).</title>
        <authorList>
            <person name="Freel K.C."/>
            <person name="Sarilar V."/>
            <person name="Neuveglise C."/>
            <person name="Devillers H."/>
            <person name="Friedrich A."/>
            <person name="Schacherer J."/>
        </authorList>
    </citation>
    <scope>NUCLEOTIDE SEQUENCE</scope>
    <source>
        <strain evidence="9">YJS4271</strain>
    </source>
</reference>
<dbReference type="EMBL" id="LK052898">
    <property type="protein sequence ID" value="CDR44115.1"/>
    <property type="molecule type" value="Genomic_DNA"/>
</dbReference>
<feature type="compositionally biased region" description="Polar residues" evidence="8">
    <location>
        <begin position="86"/>
        <end position="102"/>
    </location>
</feature>
<dbReference type="AlphaFoldDB" id="A0A061B897"/>
<dbReference type="VEuPathDB" id="FungiDB:BON22_1910"/>
<dbReference type="InterPro" id="IPR018574">
    <property type="entry name" value="Structure-sp_endonuc_su_Slx4"/>
</dbReference>
<keyword evidence="5" id="KW-0234">DNA repair</keyword>
<dbReference type="Pfam" id="PF09494">
    <property type="entry name" value="Slx4"/>
    <property type="match status" value="1"/>
</dbReference>
<dbReference type="OrthoDB" id="3980842at2759"/>
<feature type="compositionally biased region" description="Polar residues" evidence="8">
    <location>
        <begin position="170"/>
        <end position="181"/>
    </location>
</feature>
<name>A0A061B897_CYBFA</name>
<evidence type="ECO:0000256" key="4">
    <source>
        <dbReference type="ARBA" id="ARBA00023172"/>
    </source>
</evidence>
<keyword evidence="6" id="KW-0539">Nucleus</keyword>
<gene>
    <name evidence="9" type="ORF">CYFA0S_13e03730g</name>
</gene>
<feature type="compositionally biased region" description="Polar residues" evidence="8">
    <location>
        <begin position="429"/>
        <end position="449"/>
    </location>
</feature>